<keyword evidence="4 6" id="KW-0808">Transferase</keyword>
<dbReference type="PANTHER" id="PTHR31760">
    <property type="entry name" value="S-ADENOSYL-L-METHIONINE-DEPENDENT METHYLTRANSFERASES SUPERFAMILY PROTEIN"/>
    <property type="match status" value="1"/>
</dbReference>
<dbReference type="NCBIfam" id="TIGR00138">
    <property type="entry name" value="rsmG_gidB"/>
    <property type="match status" value="1"/>
</dbReference>
<dbReference type="Proteomes" id="UP001596337">
    <property type="component" value="Unassembled WGS sequence"/>
</dbReference>
<proteinExistence type="inferred from homology"/>
<evidence type="ECO:0000256" key="6">
    <source>
        <dbReference type="HAMAP-Rule" id="MF_00074"/>
    </source>
</evidence>
<feature type="binding site" evidence="6">
    <location>
        <begin position="126"/>
        <end position="127"/>
    </location>
    <ligand>
        <name>S-adenosyl-L-methionine</name>
        <dbReference type="ChEBI" id="CHEBI:59789"/>
    </ligand>
</feature>
<evidence type="ECO:0000256" key="5">
    <source>
        <dbReference type="ARBA" id="ARBA00022691"/>
    </source>
</evidence>
<evidence type="ECO:0000313" key="8">
    <source>
        <dbReference type="Proteomes" id="UP001596337"/>
    </source>
</evidence>
<dbReference type="PANTHER" id="PTHR31760:SF0">
    <property type="entry name" value="S-ADENOSYL-L-METHIONINE-DEPENDENT METHYLTRANSFERASES SUPERFAMILY PROTEIN"/>
    <property type="match status" value="1"/>
</dbReference>
<evidence type="ECO:0000256" key="4">
    <source>
        <dbReference type="ARBA" id="ARBA00022679"/>
    </source>
</evidence>
<comment type="similarity">
    <text evidence="6">Belongs to the methyltransferase superfamily. RNA methyltransferase RsmG family.</text>
</comment>
<organism evidence="7 8">
    <name type="scientific">Haloechinothrix salitolerans</name>
    <dbReference type="NCBI Taxonomy" id="926830"/>
    <lineage>
        <taxon>Bacteria</taxon>
        <taxon>Bacillati</taxon>
        <taxon>Actinomycetota</taxon>
        <taxon>Actinomycetes</taxon>
        <taxon>Pseudonocardiales</taxon>
        <taxon>Pseudonocardiaceae</taxon>
        <taxon>Haloechinothrix</taxon>
    </lineage>
</organism>
<feature type="binding site" evidence="6">
    <location>
        <position position="75"/>
    </location>
    <ligand>
        <name>S-adenosyl-L-methionine</name>
        <dbReference type="ChEBI" id="CHEBI:59789"/>
    </ligand>
</feature>
<reference evidence="8" key="1">
    <citation type="journal article" date="2019" name="Int. J. Syst. Evol. Microbiol.">
        <title>The Global Catalogue of Microorganisms (GCM) 10K type strain sequencing project: providing services to taxonomists for standard genome sequencing and annotation.</title>
        <authorList>
            <consortium name="The Broad Institute Genomics Platform"/>
            <consortium name="The Broad Institute Genome Sequencing Center for Infectious Disease"/>
            <person name="Wu L."/>
            <person name="Ma J."/>
        </authorList>
    </citation>
    <scope>NUCLEOTIDE SEQUENCE [LARGE SCALE GENOMIC DNA]</scope>
    <source>
        <strain evidence="8">KCTC 32255</strain>
    </source>
</reference>
<evidence type="ECO:0000256" key="2">
    <source>
        <dbReference type="ARBA" id="ARBA00022552"/>
    </source>
</evidence>
<comment type="function">
    <text evidence="6">Specifically methylates the N7 position of a guanine in 16S rRNA.</text>
</comment>
<name>A0ABW2BSA5_9PSEU</name>
<dbReference type="GO" id="GO:0032259">
    <property type="term" value="P:methylation"/>
    <property type="evidence" value="ECO:0007669"/>
    <property type="project" value="UniProtKB-KW"/>
</dbReference>
<keyword evidence="5 6" id="KW-0949">S-adenosyl-L-methionine</keyword>
<dbReference type="Gene3D" id="3.40.50.150">
    <property type="entry name" value="Vaccinia Virus protein VP39"/>
    <property type="match status" value="1"/>
</dbReference>
<dbReference type="GO" id="GO:0008168">
    <property type="term" value="F:methyltransferase activity"/>
    <property type="evidence" value="ECO:0007669"/>
    <property type="project" value="UniProtKB-KW"/>
</dbReference>
<evidence type="ECO:0000256" key="1">
    <source>
        <dbReference type="ARBA" id="ARBA00022490"/>
    </source>
</evidence>
<protein>
    <recommendedName>
        <fullName evidence="6">Ribosomal RNA small subunit methyltransferase G</fullName>
        <ecNumber evidence="6">2.1.1.-</ecNumber>
    </recommendedName>
    <alternativeName>
        <fullName evidence="6">16S rRNA 7-methylguanosine methyltransferase</fullName>
        <shortName evidence="6">16S rRNA m7G methyltransferase</shortName>
    </alternativeName>
</protein>
<dbReference type="EC" id="2.1.1.-" evidence="6"/>
<sequence length="230" mass="25074">MSAVEHSIPTPDVARRVFGDQVDRAEGYADFLIEHGAVRGVIGPREIDRLWERHILNSAVLSELVADGVRVIDVGSGGGFPGVPLAIARPDVEMVLLDPMARRIDWLHDVVDRLDLSNVTVVRGRAEEKSTRKQVGTAEVVTARAVAPLGKLARWCLPLVRRDGELLALKGDSAAAEIERDARQIGSADGVDPVVMRCGEGVLDHPTTVVRIRKGARADQSQGQLRRKRH</sequence>
<keyword evidence="3 6" id="KW-0489">Methyltransferase</keyword>
<keyword evidence="2 6" id="KW-0698">rRNA processing</keyword>
<evidence type="ECO:0000313" key="7">
    <source>
        <dbReference type="EMBL" id="MFC6865693.1"/>
    </source>
</evidence>
<accession>A0ABW2BSA5</accession>
<dbReference type="InterPro" id="IPR003682">
    <property type="entry name" value="rRNA_ssu_MeTfrase_G"/>
</dbReference>
<gene>
    <name evidence="6 7" type="primary">rsmG</name>
    <name evidence="7" type="ORF">ACFQGD_00885</name>
</gene>
<dbReference type="InterPro" id="IPR029063">
    <property type="entry name" value="SAM-dependent_MTases_sf"/>
</dbReference>
<dbReference type="HAMAP" id="MF_00074">
    <property type="entry name" value="16SrRNA_methyltr_G"/>
    <property type="match status" value="1"/>
</dbReference>
<dbReference type="SUPFAM" id="SSF53335">
    <property type="entry name" value="S-adenosyl-L-methionine-dependent methyltransferases"/>
    <property type="match status" value="1"/>
</dbReference>
<evidence type="ECO:0000256" key="3">
    <source>
        <dbReference type="ARBA" id="ARBA00022603"/>
    </source>
</evidence>
<comment type="subcellular location">
    <subcellularLocation>
        <location evidence="6">Cytoplasm</location>
    </subcellularLocation>
</comment>
<comment type="caution">
    <text evidence="7">The sequence shown here is derived from an EMBL/GenBank/DDBJ whole genome shotgun (WGS) entry which is preliminary data.</text>
</comment>
<keyword evidence="8" id="KW-1185">Reference proteome</keyword>
<keyword evidence="1 6" id="KW-0963">Cytoplasm</keyword>
<feature type="binding site" evidence="6">
    <location>
        <position position="144"/>
    </location>
    <ligand>
        <name>S-adenosyl-L-methionine</name>
        <dbReference type="ChEBI" id="CHEBI:59789"/>
    </ligand>
</feature>
<dbReference type="EMBL" id="JBHSXX010000001">
    <property type="protein sequence ID" value="MFC6865693.1"/>
    <property type="molecule type" value="Genomic_DNA"/>
</dbReference>
<feature type="binding site" evidence="6">
    <location>
        <position position="80"/>
    </location>
    <ligand>
        <name>S-adenosyl-L-methionine</name>
        <dbReference type="ChEBI" id="CHEBI:59789"/>
    </ligand>
</feature>
<dbReference type="RefSeq" id="WP_345392254.1">
    <property type="nucleotide sequence ID" value="NZ_BAABLA010000007.1"/>
</dbReference>
<comment type="caution">
    <text evidence="6">Lacks conserved residue(s) required for the propagation of feature annotation.</text>
</comment>
<dbReference type="Pfam" id="PF02527">
    <property type="entry name" value="GidB"/>
    <property type="match status" value="1"/>
</dbReference>